<dbReference type="GO" id="GO:0004725">
    <property type="term" value="F:protein tyrosine phosphatase activity"/>
    <property type="evidence" value="ECO:0007669"/>
    <property type="project" value="InterPro"/>
</dbReference>
<accession>A0A7S2Z280</accession>
<feature type="region of interest" description="Disordered" evidence="1">
    <location>
        <begin position="49"/>
        <end position="85"/>
    </location>
</feature>
<evidence type="ECO:0000256" key="1">
    <source>
        <dbReference type="SAM" id="MobiDB-lite"/>
    </source>
</evidence>
<dbReference type="Pfam" id="PF00102">
    <property type="entry name" value="Y_phosphatase"/>
    <property type="match status" value="1"/>
</dbReference>
<organism evidence="3">
    <name type="scientific">Chloropicon laureae</name>
    <dbReference type="NCBI Taxonomy" id="464258"/>
    <lineage>
        <taxon>Eukaryota</taxon>
        <taxon>Viridiplantae</taxon>
        <taxon>Chlorophyta</taxon>
        <taxon>Chloropicophyceae</taxon>
        <taxon>Chloropicales</taxon>
        <taxon>Chloropicaceae</taxon>
        <taxon>Chloropicon</taxon>
    </lineage>
</organism>
<reference evidence="3" key="1">
    <citation type="submission" date="2021-01" db="EMBL/GenBank/DDBJ databases">
        <authorList>
            <person name="Corre E."/>
            <person name="Pelletier E."/>
            <person name="Niang G."/>
            <person name="Scheremetjew M."/>
            <person name="Finn R."/>
            <person name="Kale V."/>
            <person name="Holt S."/>
            <person name="Cochrane G."/>
            <person name="Meng A."/>
            <person name="Brown T."/>
            <person name="Cohen L."/>
        </authorList>
    </citation>
    <scope>NUCLEOTIDE SEQUENCE</scope>
    <source>
        <strain evidence="3">RCC856</strain>
    </source>
</reference>
<feature type="domain" description="Tyrosine specific protein phosphatases" evidence="2">
    <location>
        <begin position="469"/>
        <end position="540"/>
    </location>
</feature>
<name>A0A7S2Z280_9CHLO</name>
<dbReference type="InterPro" id="IPR000387">
    <property type="entry name" value="Tyr_Pase_dom"/>
</dbReference>
<dbReference type="AlphaFoldDB" id="A0A7S2Z280"/>
<feature type="compositionally biased region" description="Basic and acidic residues" evidence="1">
    <location>
        <begin position="49"/>
        <end position="82"/>
    </location>
</feature>
<sequence>MVLESDAGAVAHKVMRTLSVKRTLPKVLTLSKEDVNDLKSWQSRGREDLTERSKLYSSHRSSDRDSGSEVSREPSNKGKDLDPLDSSNAQIALSLLKEGSTVDEHIVSNIKQRMALTVPIVHELERVQAKGVSKQEIDEIRRGLLREAGCLNLLKQLDEKGKMDDKALQEVKMSESGVTFFRTIYYGPVPPIVTSDDPQYADLRKVIRATLSKVFVNASADEHFSVRDWFTSRGIQPRPTYTVSLISKSDMLLGQGPNGGHSGVGLPSVEKEKREMQQHLTRMTSHVKELWMSGSDINQRIFHRVNRDEEVIGFLVGLKEMKVGAVIALGFPRSYNMMNVKTMIQGEKGYADYDMFARPAFQALERRDTVYKRNTARDFFNYFGAKDGDDGLPWRDVGGGVRKCQIQEFALTSKLVKTLKNNLGTPMDIYDLTVTWSEGCLCTKAEEELNLKVVNIRTWDQGPSLLLKNQVSALVDMVLDIDPENSFLFIHCAGGIGRTGNLAYALSEILCCDVPKDPLKKLEWLRSQRQGCIQTPEQLVDAMILSHMVLQEVVERSSPKERE</sequence>
<dbReference type="InterPro" id="IPR016130">
    <property type="entry name" value="Tyr_Pase_AS"/>
</dbReference>
<dbReference type="PROSITE" id="PS00383">
    <property type="entry name" value="TYR_PHOSPHATASE_1"/>
    <property type="match status" value="1"/>
</dbReference>
<gene>
    <name evidence="3" type="ORF">CLAU1311_LOCUS4129</name>
</gene>
<protein>
    <recommendedName>
        <fullName evidence="2">Tyrosine specific protein phosphatases domain-containing protein</fullName>
    </recommendedName>
</protein>
<evidence type="ECO:0000259" key="2">
    <source>
        <dbReference type="PROSITE" id="PS50056"/>
    </source>
</evidence>
<dbReference type="EMBL" id="HBHU01006364">
    <property type="protein sequence ID" value="CAE0018468.1"/>
    <property type="molecule type" value="Transcribed_RNA"/>
</dbReference>
<dbReference type="InterPro" id="IPR029021">
    <property type="entry name" value="Prot-tyrosine_phosphatase-like"/>
</dbReference>
<dbReference type="Gene3D" id="3.90.190.10">
    <property type="entry name" value="Protein tyrosine phosphatase superfamily"/>
    <property type="match status" value="1"/>
</dbReference>
<proteinExistence type="predicted"/>
<dbReference type="PROSITE" id="PS50056">
    <property type="entry name" value="TYR_PHOSPHATASE_2"/>
    <property type="match status" value="1"/>
</dbReference>
<dbReference type="SUPFAM" id="SSF52799">
    <property type="entry name" value="(Phosphotyrosine protein) phosphatases II"/>
    <property type="match status" value="1"/>
</dbReference>
<evidence type="ECO:0000313" key="3">
    <source>
        <dbReference type="EMBL" id="CAE0018468.1"/>
    </source>
</evidence>
<dbReference type="InterPro" id="IPR000242">
    <property type="entry name" value="PTP_cat"/>
</dbReference>